<evidence type="ECO:0000313" key="1">
    <source>
        <dbReference type="EMBL" id="GGF76668.1"/>
    </source>
</evidence>
<name>A0A917FHI2_9BACL</name>
<comment type="caution">
    <text evidence="1">The sequence shown here is derived from an EMBL/GenBank/DDBJ whole genome shotgun (WGS) entry which is preliminary data.</text>
</comment>
<dbReference type="Proteomes" id="UP000637643">
    <property type="component" value="Unassembled WGS sequence"/>
</dbReference>
<gene>
    <name evidence="1" type="ORF">GCM10010912_22220</name>
</gene>
<sequence>MKETQFRVFLESLDSIKSKYDAVSSRISRANRIEKVLMVDLDTVVKDDYNTYQTLLGIQTEFGDKNGAIQNALRKYYLFTHGKEFPSVAKCKKEFRGGYDA</sequence>
<reference evidence="1" key="1">
    <citation type="journal article" date="2014" name="Int. J. Syst. Evol. Microbiol.">
        <title>Complete genome sequence of Corynebacterium casei LMG S-19264T (=DSM 44701T), isolated from a smear-ripened cheese.</title>
        <authorList>
            <consortium name="US DOE Joint Genome Institute (JGI-PGF)"/>
            <person name="Walter F."/>
            <person name="Albersmeier A."/>
            <person name="Kalinowski J."/>
            <person name="Ruckert C."/>
        </authorList>
    </citation>
    <scope>NUCLEOTIDE SEQUENCE</scope>
    <source>
        <strain evidence="1">CGMCC 1.16134</strain>
    </source>
</reference>
<dbReference type="AlphaFoldDB" id="A0A917FHI2"/>
<reference evidence="1" key="2">
    <citation type="submission" date="2020-09" db="EMBL/GenBank/DDBJ databases">
        <authorList>
            <person name="Sun Q."/>
            <person name="Zhou Y."/>
        </authorList>
    </citation>
    <scope>NUCLEOTIDE SEQUENCE</scope>
    <source>
        <strain evidence="1">CGMCC 1.16134</strain>
    </source>
</reference>
<keyword evidence="2" id="KW-1185">Reference proteome</keyword>
<dbReference type="EMBL" id="BMKR01000007">
    <property type="protein sequence ID" value="GGF76668.1"/>
    <property type="molecule type" value="Genomic_DNA"/>
</dbReference>
<organism evidence="1 2">
    <name type="scientific">Paenibacillus albidus</name>
    <dbReference type="NCBI Taxonomy" id="2041023"/>
    <lineage>
        <taxon>Bacteria</taxon>
        <taxon>Bacillati</taxon>
        <taxon>Bacillota</taxon>
        <taxon>Bacilli</taxon>
        <taxon>Bacillales</taxon>
        <taxon>Paenibacillaceae</taxon>
        <taxon>Paenibacillus</taxon>
    </lineage>
</organism>
<evidence type="ECO:0000313" key="2">
    <source>
        <dbReference type="Proteomes" id="UP000637643"/>
    </source>
</evidence>
<dbReference type="RefSeq" id="WP_189024753.1">
    <property type="nucleotide sequence ID" value="NZ_BMKR01000007.1"/>
</dbReference>
<protein>
    <submittedName>
        <fullName evidence="1">Uncharacterized protein</fullName>
    </submittedName>
</protein>
<accession>A0A917FHI2</accession>
<proteinExistence type="predicted"/>